<organism evidence="2 3">
    <name type="scientific">Gossypium arboreum</name>
    <name type="common">Tree cotton</name>
    <name type="synonym">Gossypium nanking</name>
    <dbReference type="NCBI Taxonomy" id="29729"/>
    <lineage>
        <taxon>Eukaryota</taxon>
        <taxon>Viridiplantae</taxon>
        <taxon>Streptophyta</taxon>
        <taxon>Embryophyta</taxon>
        <taxon>Tracheophyta</taxon>
        <taxon>Spermatophyta</taxon>
        <taxon>Magnoliopsida</taxon>
        <taxon>eudicotyledons</taxon>
        <taxon>Gunneridae</taxon>
        <taxon>Pentapetalae</taxon>
        <taxon>rosids</taxon>
        <taxon>malvids</taxon>
        <taxon>Malvales</taxon>
        <taxon>Malvaceae</taxon>
        <taxon>Malvoideae</taxon>
        <taxon>Gossypium</taxon>
    </lineage>
</organism>
<protein>
    <recommendedName>
        <fullName evidence="1">Reverse transcriptase domain-containing protein</fullName>
    </recommendedName>
</protein>
<sequence>MVINGHIREKFLPTRGLRQGGPLSPFLFLLCGEGLSSLLRLAKSGGLFKGVKVSRNGPQISHLLFVDDFILFGEATSRGANLFKDILREYRSCLGQCVNFDKSTVFFCKNTTEGDRRLVVNLLRIRSLNEPERYLGLPNMVGRRKNESFQNLKDRLKKHIDNRSNRFLSQGEKEVFIKAILQAIPTYTMAYFYYLKFYVMNSKVSL</sequence>
<dbReference type="PANTHER" id="PTHR33116:SF86">
    <property type="entry name" value="REVERSE TRANSCRIPTASE DOMAIN-CONTAINING PROTEIN"/>
    <property type="match status" value="1"/>
</dbReference>
<dbReference type="PROSITE" id="PS50878">
    <property type="entry name" value="RT_POL"/>
    <property type="match status" value="1"/>
</dbReference>
<dbReference type="Pfam" id="PF00078">
    <property type="entry name" value="RVT_1"/>
    <property type="match status" value="1"/>
</dbReference>
<dbReference type="Proteomes" id="UP001358586">
    <property type="component" value="Chromosome 3"/>
</dbReference>
<dbReference type="InterPro" id="IPR000477">
    <property type="entry name" value="RT_dom"/>
</dbReference>
<comment type="caution">
    <text evidence="2">The sequence shown here is derived from an EMBL/GenBank/DDBJ whole genome shotgun (WGS) entry which is preliminary data.</text>
</comment>
<feature type="domain" description="Reverse transcriptase" evidence="1">
    <location>
        <begin position="1"/>
        <end position="139"/>
    </location>
</feature>
<keyword evidence="3" id="KW-1185">Reference proteome</keyword>
<gene>
    <name evidence="2" type="ORF">PVK06_008617</name>
</gene>
<reference evidence="2 3" key="1">
    <citation type="submission" date="2023-03" db="EMBL/GenBank/DDBJ databases">
        <title>WGS of Gossypium arboreum.</title>
        <authorList>
            <person name="Yu D."/>
        </authorList>
    </citation>
    <scope>NUCLEOTIDE SEQUENCE [LARGE SCALE GENOMIC DNA]</scope>
    <source>
        <tissue evidence="2">Leaf</tissue>
    </source>
</reference>
<accession>A0ABR0QLD3</accession>
<proteinExistence type="predicted"/>
<evidence type="ECO:0000313" key="2">
    <source>
        <dbReference type="EMBL" id="KAK5839778.1"/>
    </source>
</evidence>
<evidence type="ECO:0000259" key="1">
    <source>
        <dbReference type="PROSITE" id="PS50878"/>
    </source>
</evidence>
<evidence type="ECO:0000313" key="3">
    <source>
        <dbReference type="Proteomes" id="UP001358586"/>
    </source>
</evidence>
<name>A0ABR0QLD3_GOSAR</name>
<dbReference type="PANTHER" id="PTHR33116">
    <property type="entry name" value="REVERSE TRANSCRIPTASE ZINC-BINDING DOMAIN-CONTAINING PROTEIN-RELATED-RELATED"/>
    <property type="match status" value="1"/>
</dbReference>
<dbReference type="EMBL" id="JARKNE010000003">
    <property type="protein sequence ID" value="KAK5839778.1"/>
    <property type="molecule type" value="Genomic_DNA"/>
</dbReference>